<keyword evidence="1 5" id="KW-0436">Ligase</keyword>
<dbReference type="EMBL" id="FNFO01000002">
    <property type="protein sequence ID" value="SDK17570.1"/>
    <property type="molecule type" value="Genomic_DNA"/>
</dbReference>
<dbReference type="Pfam" id="PF00749">
    <property type="entry name" value="tRNA-synt_1c"/>
    <property type="match status" value="1"/>
</dbReference>
<keyword evidence="2 5" id="KW-0547">Nucleotide-binding</keyword>
<comment type="similarity">
    <text evidence="5">Belongs to the class-I aminoacyl-tRNA synthetase family.</text>
</comment>
<dbReference type="GO" id="GO:0006424">
    <property type="term" value="P:glutamyl-tRNA aminoacylation"/>
    <property type="evidence" value="ECO:0007669"/>
    <property type="project" value="TreeGrafter"/>
</dbReference>
<protein>
    <submittedName>
        <fullName evidence="7">Glutamyl-tRNA synthetase</fullName>
    </submittedName>
</protein>
<dbReference type="InterPro" id="IPR049940">
    <property type="entry name" value="GluQ/Sye"/>
</dbReference>
<feature type="domain" description="Glutamyl/glutaminyl-tRNA synthetase class Ib catalytic" evidence="6">
    <location>
        <begin position="1"/>
        <end position="246"/>
    </location>
</feature>
<dbReference type="PANTHER" id="PTHR43311:SF1">
    <property type="entry name" value="GLUTAMYL-Q TRNA(ASP) SYNTHETASE"/>
    <property type="match status" value="1"/>
</dbReference>
<evidence type="ECO:0000313" key="8">
    <source>
        <dbReference type="Proteomes" id="UP000198510"/>
    </source>
</evidence>
<accession>A0A1G8ZTV7</accession>
<gene>
    <name evidence="7" type="ORF">SAMN05421823_10264</name>
</gene>
<keyword evidence="5" id="KW-0648">Protein biosynthesis</keyword>
<dbReference type="GO" id="GO:0004818">
    <property type="term" value="F:glutamate-tRNA ligase activity"/>
    <property type="evidence" value="ECO:0007669"/>
    <property type="project" value="TreeGrafter"/>
</dbReference>
<sequence length="302" mass="32978">MHLGNAFSFVLTWLLVRHHGGTLHLRIDDADAARVRPEYVDDIFHTLAWLGLDWDTGPEGPADFYRHYSQQLREALYQSALQQLSAVPEAVFACTCTRAQLRRQSVDGLYPGTCRARHRALDTPGCAWRLRVPEGLQVTFQAWGGDSSTVDLSQAMGDFVVRKKDGSPAYQLSSVVDDLHYGTTLIVRGLDLLPSTAAQVYLAQQLAQVTPTYAAFGDVLFYHHPLVQLASGEKLSKSAGAQSVREARPSAASFYQVIAKSLGYSVPLPTSAAELLARFAEAALPTSPNATLHASDFTPSPH</sequence>
<dbReference type="AlphaFoldDB" id="A0A1G8ZTV7"/>
<dbReference type="InterPro" id="IPR020058">
    <property type="entry name" value="Glu/Gln-tRNA-synth_Ib_cat-dom"/>
</dbReference>
<dbReference type="Proteomes" id="UP000198510">
    <property type="component" value="Unassembled WGS sequence"/>
</dbReference>
<keyword evidence="3 5" id="KW-0067">ATP-binding</keyword>
<organism evidence="7 8">
    <name type="scientific">Catalinimonas alkaloidigena</name>
    <dbReference type="NCBI Taxonomy" id="1075417"/>
    <lineage>
        <taxon>Bacteria</taxon>
        <taxon>Pseudomonadati</taxon>
        <taxon>Bacteroidota</taxon>
        <taxon>Cytophagia</taxon>
        <taxon>Cytophagales</taxon>
        <taxon>Catalimonadaceae</taxon>
        <taxon>Catalinimonas</taxon>
    </lineage>
</organism>
<dbReference type="GO" id="GO:0005829">
    <property type="term" value="C:cytosol"/>
    <property type="evidence" value="ECO:0007669"/>
    <property type="project" value="TreeGrafter"/>
</dbReference>
<dbReference type="InterPro" id="IPR014729">
    <property type="entry name" value="Rossmann-like_a/b/a_fold"/>
</dbReference>
<evidence type="ECO:0000256" key="5">
    <source>
        <dbReference type="RuleBase" id="RU363037"/>
    </source>
</evidence>
<dbReference type="GO" id="GO:0005524">
    <property type="term" value="F:ATP binding"/>
    <property type="evidence" value="ECO:0007669"/>
    <property type="project" value="UniProtKB-KW"/>
</dbReference>
<evidence type="ECO:0000256" key="4">
    <source>
        <dbReference type="ARBA" id="ARBA00023146"/>
    </source>
</evidence>
<evidence type="ECO:0000313" key="7">
    <source>
        <dbReference type="EMBL" id="SDK17570.1"/>
    </source>
</evidence>
<dbReference type="Gene3D" id="3.40.50.620">
    <property type="entry name" value="HUPs"/>
    <property type="match status" value="1"/>
</dbReference>
<evidence type="ECO:0000256" key="2">
    <source>
        <dbReference type="ARBA" id="ARBA00022741"/>
    </source>
</evidence>
<keyword evidence="8" id="KW-1185">Reference proteome</keyword>
<reference evidence="7 8" key="1">
    <citation type="submission" date="2016-10" db="EMBL/GenBank/DDBJ databases">
        <authorList>
            <person name="de Groot N.N."/>
        </authorList>
    </citation>
    <scope>NUCLEOTIDE SEQUENCE [LARGE SCALE GENOMIC DNA]</scope>
    <source>
        <strain evidence="7 8">DSM 25186</strain>
    </source>
</reference>
<name>A0A1G8ZTV7_9BACT</name>
<evidence type="ECO:0000259" key="6">
    <source>
        <dbReference type="Pfam" id="PF00749"/>
    </source>
</evidence>
<evidence type="ECO:0000256" key="1">
    <source>
        <dbReference type="ARBA" id="ARBA00022598"/>
    </source>
</evidence>
<keyword evidence="4 5" id="KW-0030">Aminoacyl-tRNA synthetase</keyword>
<dbReference type="STRING" id="1075417.SAMN05421823_10264"/>
<dbReference type="PANTHER" id="PTHR43311">
    <property type="entry name" value="GLUTAMATE--TRNA LIGASE"/>
    <property type="match status" value="1"/>
</dbReference>
<dbReference type="SUPFAM" id="SSF52374">
    <property type="entry name" value="Nucleotidylyl transferase"/>
    <property type="match status" value="1"/>
</dbReference>
<proteinExistence type="inferred from homology"/>
<evidence type="ECO:0000256" key="3">
    <source>
        <dbReference type="ARBA" id="ARBA00022840"/>
    </source>
</evidence>